<dbReference type="AlphaFoldDB" id="A0A6N7QYY5"/>
<dbReference type="InterPro" id="IPR011042">
    <property type="entry name" value="6-blade_b-propeller_TolB-like"/>
</dbReference>
<dbReference type="Proteomes" id="UP000435187">
    <property type="component" value="Unassembled WGS sequence"/>
</dbReference>
<feature type="domain" description="Prolow-density lipoprotein receptor-related protein 1-like beta-propeller" evidence="2">
    <location>
        <begin position="52"/>
        <end position="223"/>
    </location>
</feature>
<organism evidence="3 4">
    <name type="scientific">Gracilibacillus thailandensis</name>
    <dbReference type="NCBI Taxonomy" id="563735"/>
    <lineage>
        <taxon>Bacteria</taxon>
        <taxon>Bacillati</taxon>
        <taxon>Bacillota</taxon>
        <taxon>Bacilli</taxon>
        <taxon>Bacillales</taxon>
        <taxon>Bacillaceae</taxon>
        <taxon>Gracilibacillus</taxon>
    </lineage>
</organism>
<dbReference type="InterPro" id="IPR032485">
    <property type="entry name" value="LRP1-like_beta_prop"/>
</dbReference>
<reference evidence="3 4" key="1">
    <citation type="submission" date="2019-10" db="EMBL/GenBank/DDBJ databases">
        <title>Gracilibacillus salitolerans sp. nov., a moderate halophile isolated from a saline soil in northwest China.</title>
        <authorList>
            <person name="Gan L."/>
        </authorList>
    </citation>
    <scope>NUCLEOTIDE SEQUENCE [LARGE SCALE GENOMIC DNA]</scope>
    <source>
        <strain evidence="3 4">TP2-8</strain>
    </source>
</reference>
<dbReference type="Pfam" id="PF16472">
    <property type="entry name" value="DUF5050"/>
    <property type="match status" value="1"/>
</dbReference>
<evidence type="ECO:0000259" key="2">
    <source>
        <dbReference type="Pfam" id="PF16472"/>
    </source>
</evidence>
<keyword evidence="4" id="KW-1185">Reference proteome</keyword>
<proteinExistence type="predicted"/>
<dbReference type="Gene3D" id="2.120.10.30">
    <property type="entry name" value="TolB, C-terminal domain"/>
    <property type="match status" value="2"/>
</dbReference>
<feature type="transmembrane region" description="Helical" evidence="1">
    <location>
        <begin position="384"/>
        <end position="407"/>
    </location>
</feature>
<protein>
    <recommendedName>
        <fullName evidence="2">Prolow-density lipoprotein receptor-related protein 1-like beta-propeller domain-containing protein</fullName>
    </recommendedName>
</protein>
<dbReference type="GO" id="GO:0006508">
    <property type="term" value="P:proteolysis"/>
    <property type="evidence" value="ECO:0007669"/>
    <property type="project" value="InterPro"/>
</dbReference>
<dbReference type="EMBL" id="WJEE01000009">
    <property type="protein sequence ID" value="MRI65910.1"/>
    <property type="molecule type" value="Genomic_DNA"/>
</dbReference>
<comment type="caution">
    <text evidence="3">The sequence shown here is derived from an EMBL/GenBank/DDBJ whole genome shotgun (WGS) entry which is preliminary data.</text>
</comment>
<dbReference type="PANTHER" id="PTHR36842:SF1">
    <property type="entry name" value="PROTEIN TOLB"/>
    <property type="match status" value="1"/>
</dbReference>
<dbReference type="SUPFAM" id="SSF69304">
    <property type="entry name" value="Tricorn protease N-terminal domain"/>
    <property type="match status" value="1"/>
</dbReference>
<feature type="transmembrane region" description="Helical" evidence="1">
    <location>
        <begin position="9"/>
        <end position="30"/>
    </location>
</feature>
<name>A0A6N7QYY5_9BACI</name>
<keyword evidence="1" id="KW-1133">Transmembrane helix</keyword>
<gene>
    <name evidence="3" type="ORF">GH885_06060</name>
</gene>
<feature type="transmembrane region" description="Helical" evidence="1">
    <location>
        <begin position="413"/>
        <end position="436"/>
    </location>
</feature>
<evidence type="ECO:0000313" key="4">
    <source>
        <dbReference type="Proteomes" id="UP000435187"/>
    </source>
</evidence>
<feature type="transmembrane region" description="Helical" evidence="1">
    <location>
        <begin position="356"/>
        <end position="377"/>
    </location>
</feature>
<dbReference type="PANTHER" id="PTHR36842">
    <property type="entry name" value="PROTEIN TOLB HOMOLOG"/>
    <property type="match status" value="1"/>
</dbReference>
<sequence>MTFLRRKKLFLIIIGIVFLCFALALLYTIFSDNDNYKYFTGLGSTISIAPDDSQIAFSYYIDGEESIYTASPNGTDVRQITDDSNTRDHNPSYSSDGSKIVYMSENNNGIQTLQVINQDGSDKKQLTNRDMHVRDAIFSNDGETIFFIGIEAEEYNKGEQSREGFDLYSTQIDEGTISKLTDADHFSMDDLSLSPDGQTIYYSEFDGKGDRIYSYSLEKENITKQAPIIPKEIVEEQSFHSPQLSPDGEHLAFTDVANEAEGNSLFEYELFLLDLTAYDVEKLTSLENSIESPVFFHSEDKIAFLEYTNWAQDPAEYQLMTIDLTSHNIKKMELDLPASTNEKLLMRLIDQSINSFTLAILYMLLVGLLSVFCHYYYYPRKTYLPSIVSFSIAVLTFIASILVAMMMNAWYGIALGMLAAGIFGCSVVVVLFVFIFKRLVR</sequence>
<keyword evidence="1" id="KW-0812">Transmembrane</keyword>
<accession>A0A6N7QYY5</accession>
<keyword evidence="1" id="KW-0472">Membrane</keyword>
<evidence type="ECO:0000256" key="1">
    <source>
        <dbReference type="SAM" id="Phobius"/>
    </source>
</evidence>
<evidence type="ECO:0000313" key="3">
    <source>
        <dbReference type="EMBL" id="MRI65910.1"/>
    </source>
</evidence>